<reference evidence="1 2" key="1">
    <citation type="journal article" date="2016" name="Genome Announc.">
        <title>Complete Genome Sequence of Methylobacterium populi P-1M, Isolated from Pink-Pigmented Household Biofilm.</title>
        <authorList>
            <person name="Morohoshi T."/>
            <person name="Ikeda T."/>
        </authorList>
    </citation>
    <scope>NUCLEOTIDE SEQUENCE [LARGE SCALE GENOMIC DNA]</scope>
    <source>
        <strain evidence="1 2">P-1M</strain>
    </source>
</reference>
<dbReference type="AlphaFoldDB" id="A0A160PKV9"/>
<accession>A0A160PKV9</accession>
<protein>
    <submittedName>
        <fullName evidence="1">Type IV pilus assembly PilZ</fullName>
    </submittedName>
</protein>
<gene>
    <name evidence="1" type="ORF">MPPM_3905</name>
</gene>
<evidence type="ECO:0000313" key="1">
    <source>
        <dbReference type="EMBL" id="BAU92510.1"/>
    </source>
</evidence>
<proteinExistence type="predicted"/>
<dbReference type="Proteomes" id="UP000218288">
    <property type="component" value="Chromosome"/>
</dbReference>
<evidence type="ECO:0000313" key="2">
    <source>
        <dbReference type="Proteomes" id="UP000218288"/>
    </source>
</evidence>
<sequence>MDRQNIDSARSGDIGLILPHSGKNIWCRVEDRAEFSARLSVNSVLGVPERFVLVIVDTGERFLAETVRKEAWKLSVRLRAAPLFGSGVPERAPASETIH</sequence>
<organism evidence="1 2">
    <name type="scientific">Methylorubrum populi</name>
    <dbReference type="NCBI Taxonomy" id="223967"/>
    <lineage>
        <taxon>Bacteria</taxon>
        <taxon>Pseudomonadati</taxon>
        <taxon>Pseudomonadota</taxon>
        <taxon>Alphaproteobacteria</taxon>
        <taxon>Hyphomicrobiales</taxon>
        <taxon>Methylobacteriaceae</taxon>
        <taxon>Methylorubrum</taxon>
    </lineage>
</organism>
<name>A0A160PKV9_9HYPH</name>
<dbReference type="EMBL" id="AP014809">
    <property type="protein sequence ID" value="BAU92510.1"/>
    <property type="molecule type" value="Genomic_DNA"/>
</dbReference>